<dbReference type="RefSeq" id="WP_188613347.1">
    <property type="nucleotide sequence ID" value="NZ_BMJT01000001.1"/>
</dbReference>
<dbReference type="Proteomes" id="UP000616608">
    <property type="component" value="Unassembled WGS sequence"/>
</dbReference>
<dbReference type="EMBL" id="BMJT01000001">
    <property type="protein sequence ID" value="GGG12980.1"/>
    <property type="molecule type" value="Genomic_DNA"/>
</dbReference>
<sequence>MFYNYSFFHSLFHPSTLTTAVSNSNEIRGYKRRVFFVLLFTLAVFAVQNIWGMGTSSFSHLFATNDAKTYFTARMISFIATLIWAGLFFIFHYFFVSLILFMLTEVSQKWIRKVQLYVVATLMIEKLILFIVFYIVGYATNLNFFSVAPLVAKVTNEDFVLFALNQLTIFSVLTIIIQYTFIKRWMETSAHKQLLTRIIGIHVLFAIIIGLLSALPLQDWIVRGLS</sequence>
<evidence type="ECO:0000313" key="3">
    <source>
        <dbReference type="Proteomes" id="UP000616608"/>
    </source>
</evidence>
<evidence type="ECO:0008006" key="4">
    <source>
        <dbReference type="Google" id="ProtNLM"/>
    </source>
</evidence>
<organism evidence="2 3">
    <name type="scientific">Lysinibacillus alkalisoli</name>
    <dbReference type="NCBI Taxonomy" id="1911548"/>
    <lineage>
        <taxon>Bacteria</taxon>
        <taxon>Bacillati</taxon>
        <taxon>Bacillota</taxon>
        <taxon>Bacilli</taxon>
        <taxon>Bacillales</taxon>
        <taxon>Bacillaceae</taxon>
        <taxon>Lysinibacillus</taxon>
    </lineage>
</organism>
<keyword evidence="3" id="KW-1185">Reference proteome</keyword>
<evidence type="ECO:0000313" key="2">
    <source>
        <dbReference type="EMBL" id="GGG12980.1"/>
    </source>
</evidence>
<keyword evidence="1" id="KW-1133">Transmembrane helix</keyword>
<accession>A0A917D876</accession>
<protein>
    <recommendedName>
        <fullName evidence="4">Yip1 domain-containing protein</fullName>
    </recommendedName>
</protein>
<comment type="caution">
    <text evidence="2">The sequence shown here is derived from an EMBL/GenBank/DDBJ whole genome shotgun (WGS) entry which is preliminary data.</text>
</comment>
<gene>
    <name evidence="2" type="ORF">GCM10007425_04110</name>
</gene>
<feature type="transmembrane region" description="Helical" evidence="1">
    <location>
        <begin position="71"/>
        <end position="104"/>
    </location>
</feature>
<feature type="transmembrane region" description="Helical" evidence="1">
    <location>
        <begin position="159"/>
        <end position="182"/>
    </location>
</feature>
<keyword evidence="1" id="KW-0812">Transmembrane</keyword>
<feature type="transmembrane region" description="Helical" evidence="1">
    <location>
        <begin position="116"/>
        <end position="139"/>
    </location>
</feature>
<reference evidence="2" key="1">
    <citation type="journal article" date="2014" name="Int. J. Syst. Evol. Microbiol.">
        <title>Complete genome sequence of Corynebacterium casei LMG S-19264T (=DSM 44701T), isolated from a smear-ripened cheese.</title>
        <authorList>
            <consortium name="US DOE Joint Genome Institute (JGI-PGF)"/>
            <person name="Walter F."/>
            <person name="Albersmeier A."/>
            <person name="Kalinowski J."/>
            <person name="Ruckert C."/>
        </authorList>
    </citation>
    <scope>NUCLEOTIDE SEQUENCE</scope>
    <source>
        <strain evidence="2">CGMCC 1.15760</strain>
    </source>
</reference>
<evidence type="ECO:0000256" key="1">
    <source>
        <dbReference type="SAM" id="Phobius"/>
    </source>
</evidence>
<keyword evidence="1" id="KW-0472">Membrane</keyword>
<feature type="transmembrane region" description="Helical" evidence="1">
    <location>
        <begin position="194"/>
        <end position="217"/>
    </location>
</feature>
<name>A0A917D876_9BACI</name>
<proteinExistence type="predicted"/>
<dbReference type="AlphaFoldDB" id="A0A917D876"/>
<feature type="transmembrane region" description="Helical" evidence="1">
    <location>
        <begin position="34"/>
        <end position="51"/>
    </location>
</feature>
<reference evidence="2" key="2">
    <citation type="submission" date="2020-09" db="EMBL/GenBank/DDBJ databases">
        <authorList>
            <person name="Sun Q."/>
            <person name="Zhou Y."/>
        </authorList>
    </citation>
    <scope>NUCLEOTIDE SEQUENCE</scope>
    <source>
        <strain evidence="2">CGMCC 1.15760</strain>
    </source>
</reference>